<sequence>MTSNAAKTQWHYLEKRPHSWRQQLCLQGRRLKAYEDSQAQLLVKLLTAASYDVLTINEIGLTGCTDDVLLDQGNPSHSGILE</sequence>
<dbReference type="AlphaFoldDB" id="A0A552J3M5"/>
<evidence type="ECO:0000313" key="2">
    <source>
        <dbReference type="Proteomes" id="UP000319191"/>
    </source>
</evidence>
<comment type="caution">
    <text evidence="1">The sequence shown here is derived from an EMBL/GenBank/DDBJ whole genome shotgun (WGS) entry which is preliminary data.</text>
</comment>
<evidence type="ECO:0000313" key="1">
    <source>
        <dbReference type="EMBL" id="TRU90359.1"/>
    </source>
</evidence>
<protein>
    <submittedName>
        <fullName evidence="1">Uncharacterized protein</fullName>
    </submittedName>
</protein>
<reference evidence="1 2" key="1">
    <citation type="submission" date="2019-01" db="EMBL/GenBank/DDBJ databases">
        <title>Coherence of Microcystis species and biogeography revealed through population genomics.</title>
        <authorList>
            <person name="Perez-Carrascal O.M."/>
            <person name="Terrat Y."/>
            <person name="Giani A."/>
            <person name="Fortin N."/>
            <person name="Tromas N."/>
            <person name="Shapiro B.J."/>
        </authorList>
    </citation>
    <scope>NUCLEOTIDE SEQUENCE [LARGE SCALE GENOMIC DNA]</scope>
    <source>
        <strain evidence="1">Mn_MB_F_20050700_S1D</strain>
    </source>
</reference>
<dbReference type="EMBL" id="SFAV01000087">
    <property type="protein sequence ID" value="TRU90359.1"/>
    <property type="molecule type" value="Genomic_DNA"/>
</dbReference>
<organism evidence="1 2">
    <name type="scientific">Microcystis novacekii Mn_MB_F_20050700_S1D</name>
    <dbReference type="NCBI Taxonomy" id="2486266"/>
    <lineage>
        <taxon>Bacteria</taxon>
        <taxon>Bacillati</taxon>
        <taxon>Cyanobacteriota</taxon>
        <taxon>Cyanophyceae</taxon>
        <taxon>Oscillatoriophycideae</taxon>
        <taxon>Chroococcales</taxon>
        <taxon>Microcystaceae</taxon>
        <taxon>Microcystis</taxon>
    </lineage>
</organism>
<proteinExistence type="predicted"/>
<dbReference type="Proteomes" id="UP000319191">
    <property type="component" value="Unassembled WGS sequence"/>
</dbReference>
<gene>
    <name evidence="1" type="ORF">EWV54_06970</name>
</gene>
<name>A0A552J3M5_9CHRO</name>
<accession>A0A552J3M5</accession>